<comment type="caution">
    <text evidence="1">The sequence shown here is derived from an EMBL/GenBank/DDBJ whole genome shotgun (WGS) entry which is preliminary data.</text>
</comment>
<gene>
    <name evidence="1" type="ORF">FNH09_18740</name>
</gene>
<dbReference type="Proteomes" id="UP000325849">
    <property type="component" value="Unassembled WGS sequence"/>
</dbReference>
<dbReference type="AlphaFoldDB" id="A0A5N8VD90"/>
<organism evidence="1 2">
    <name type="scientific">Streptomyces adustus</name>
    <dbReference type="NCBI Taxonomy" id="1609272"/>
    <lineage>
        <taxon>Bacteria</taxon>
        <taxon>Bacillati</taxon>
        <taxon>Actinomycetota</taxon>
        <taxon>Actinomycetes</taxon>
        <taxon>Kitasatosporales</taxon>
        <taxon>Streptomycetaceae</taxon>
        <taxon>Streptomyces</taxon>
    </lineage>
</organism>
<proteinExistence type="predicted"/>
<keyword evidence="2" id="KW-1185">Reference proteome</keyword>
<evidence type="ECO:0000313" key="2">
    <source>
        <dbReference type="Proteomes" id="UP000325849"/>
    </source>
</evidence>
<dbReference type="OrthoDB" id="3885120at2"/>
<dbReference type="EMBL" id="VJZD01000068">
    <property type="protein sequence ID" value="MPY33227.1"/>
    <property type="molecule type" value="Genomic_DNA"/>
</dbReference>
<evidence type="ECO:0008006" key="3">
    <source>
        <dbReference type="Google" id="ProtNLM"/>
    </source>
</evidence>
<protein>
    <recommendedName>
        <fullName evidence="3">Tetratricopeptide repeat protein</fullName>
    </recommendedName>
</protein>
<accession>A0A5N8VD90</accession>
<evidence type="ECO:0000313" key="1">
    <source>
        <dbReference type="EMBL" id="MPY33227.1"/>
    </source>
</evidence>
<name>A0A5N8VD90_9ACTN</name>
<reference evidence="1 2" key="1">
    <citation type="submission" date="2019-07" db="EMBL/GenBank/DDBJ databases">
        <title>New species of Amycolatopsis and Streptomyces.</title>
        <authorList>
            <person name="Duangmal K."/>
            <person name="Teo W.F.A."/>
            <person name="Lipun K."/>
        </authorList>
    </citation>
    <scope>NUCLEOTIDE SEQUENCE [LARGE SCALE GENOMIC DNA]</scope>
    <source>
        <strain evidence="1 2">NBRC 109810</strain>
    </source>
</reference>
<sequence>MHGALECLRTYALITQDTVTAPLRMHALTARAVRETVPDGALAITTRIAADAITNLWPRHDHEERELAALLRANVVHLDQLTRPALWESTTHPCIYAVSRSLTEAGLYQQAIEHDENTVRLTSSILGSNHPHTLVALGALVRTISGMPLGLRNAASWSIRRGI</sequence>
<dbReference type="RefSeq" id="WP_152889372.1">
    <property type="nucleotide sequence ID" value="NZ_VJZD01000068.1"/>
</dbReference>